<reference evidence="3 4" key="1">
    <citation type="submission" date="2016-10" db="EMBL/GenBank/DDBJ databases">
        <authorList>
            <person name="de Groot N.N."/>
        </authorList>
    </citation>
    <scope>NUCLEOTIDE SEQUENCE [LARGE SCALE GENOMIC DNA]</scope>
    <source>
        <strain evidence="3 4">CGMCC 1.6291</strain>
    </source>
</reference>
<protein>
    <submittedName>
        <fullName evidence="3">Ribulose-5-phosphate 4-epimerase/Fuculose-1-phosphate aldolase</fullName>
    </submittedName>
</protein>
<proteinExistence type="inferred from homology"/>
<dbReference type="GO" id="GO:0005856">
    <property type="term" value="C:cytoskeleton"/>
    <property type="evidence" value="ECO:0007669"/>
    <property type="project" value="TreeGrafter"/>
</dbReference>
<dbReference type="Gene3D" id="3.40.225.10">
    <property type="entry name" value="Class II aldolase/adducin N-terminal domain"/>
    <property type="match status" value="1"/>
</dbReference>
<feature type="domain" description="Class II aldolase/adducin N-terminal" evidence="2">
    <location>
        <begin position="24"/>
        <end position="205"/>
    </location>
</feature>
<comment type="similarity">
    <text evidence="1">Belongs to the aldolase class II family.</text>
</comment>
<name>A0A1H8S1T5_9GAMM</name>
<dbReference type="InterPro" id="IPR036409">
    <property type="entry name" value="Aldolase_II/adducin_N_sf"/>
</dbReference>
<dbReference type="Proteomes" id="UP000199657">
    <property type="component" value="Unassembled WGS sequence"/>
</dbReference>
<dbReference type="AlphaFoldDB" id="A0A1H8S1T5"/>
<dbReference type="GO" id="GO:0051015">
    <property type="term" value="F:actin filament binding"/>
    <property type="evidence" value="ECO:0007669"/>
    <property type="project" value="TreeGrafter"/>
</dbReference>
<dbReference type="PANTHER" id="PTHR10672">
    <property type="entry name" value="ADDUCIN"/>
    <property type="match status" value="1"/>
</dbReference>
<evidence type="ECO:0000313" key="3">
    <source>
        <dbReference type="EMBL" id="SEO72308.1"/>
    </source>
</evidence>
<keyword evidence="4" id="KW-1185">Reference proteome</keyword>
<dbReference type="EMBL" id="FOEG01000002">
    <property type="protein sequence ID" value="SEO72308.1"/>
    <property type="molecule type" value="Genomic_DNA"/>
</dbReference>
<dbReference type="STRING" id="406100.SAMN04488052_102391"/>
<evidence type="ECO:0000313" key="4">
    <source>
        <dbReference type="Proteomes" id="UP000199657"/>
    </source>
</evidence>
<dbReference type="RefSeq" id="WP_216110728.1">
    <property type="nucleotide sequence ID" value="NZ_FOEG01000002.1"/>
</dbReference>
<evidence type="ECO:0000259" key="2">
    <source>
        <dbReference type="SMART" id="SM01007"/>
    </source>
</evidence>
<dbReference type="Pfam" id="PF00596">
    <property type="entry name" value="Aldolase_II"/>
    <property type="match status" value="1"/>
</dbReference>
<sequence>MDMKTSDPALNTDFDSLTEWDVRVQLAAAYRLVAHFGWDDLIFTHLSCRVPGPEHHFLLNPYGYLFHEITASSLVKVDKDGNAVDKDGEGKINPAGFTIHSAVHMARDDAHAVMHLHEPNCMAVSAQEGGLKPLSQTAMLCQAHLAFHEYEGVALNLDERERLIRDMGDKNIMMLWNHGVLTAGKTVPEAFIYLYFFTRACEIQVRAGNGPHHLPDQQAIDTTREQGQMLGGAAKLAWPGLLRIADEQYPGFRE</sequence>
<dbReference type="SMART" id="SM01007">
    <property type="entry name" value="Aldolase_II"/>
    <property type="match status" value="1"/>
</dbReference>
<organism evidence="3 4">
    <name type="scientific">Aquisalimonas asiatica</name>
    <dbReference type="NCBI Taxonomy" id="406100"/>
    <lineage>
        <taxon>Bacteria</taxon>
        <taxon>Pseudomonadati</taxon>
        <taxon>Pseudomonadota</taxon>
        <taxon>Gammaproteobacteria</taxon>
        <taxon>Chromatiales</taxon>
        <taxon>Ectothiorhodospiraceae</taxon>
        <taxon>Aquisalimonas</taxon>
    </lineage>
</organism>
<dbReference type="InterPro" id="IPR001303">
    <property type="entry name" value="Aldolase_II/adducin_N"/>
</dbReference>
<evidence type="ECO:0000256" key="1">
    <source>
        <dbReference type="ARBA" id="ARBA00037961"/>
    </source>
</evidence>
<dbReference type="PANTHER" id="PTHR10672:SF3">
    <property type="entry name" value="PROTEIN HU-LI TAI SHAO"/>
    <property type="match status" value="1"/>
</dbReference>
<dbReference type="InterPro" id="IPR051017">
    <property type="entry name" value="Aldolase-II_Adducin_sf"/>
</dbReference>
<gene>
    <name evidence="3" type="ORF">SAMN04488052_102391</name>
</gene>
<dbReference type="SUPFAM" id="SSF53639">
    <property type="entry name" value="AraD/HMP-PK domain-like"/>
    <property type="match status" value="1"/>
</dbReference>
<accession>A0A1H8S1T5</accession>
<dbReference type="NCBIfam" id="NF005451">
    <property type="entry name" value="PRK07044.1"/>
    <property type="match status" value="1"/>
</dbReference>
<dbReference type="GO" id="GO:0005996">
    <property type="term" value="P:monosaccharide metabolic process"/>
    <property type="evidence" value="ECO:0007669"/>
    <property type="project" value="UniProtKB-ARBA"/>
</dbReference>